<dbReference type="EMBL" id="JAKZFC010000010">
    <property type="protein sequence ID" value="MCH7323792.1"/>
    <property type="molecule type" value="Genomic_DNA"/>
</dbReference>
<keyword evidence="1" id="KW-1133">Transmembrane helix</keyword>
<proteinExistence type="predicted"/>
<evidence type="ECO:0000313" key="3">
    <source>
        <dbReference type="Proteomes" id="UP001316087"/>
    </source>
</evidence>
<keyword evidence="1" id="KW-0472">Membrane</keyword>
<comment type="caution">
    <text evidence="2">The sequence shown here is derived from an EMBL/GenBank/DDBJ whole genome shotgun (WGS) entry which is preliminary data.</text>
</comment>
<evidence type="ECO:0000256" key="1">
    <source>
        <dbReference type="SAM" id="Phobius"/>
    </source>
</evidence>
<protein>
    <submittedName>
        <fullName evidence="2">O-antigen ligase family protein</fullName>
    </submittedName>
</protein>
<dbReference type="GO" id="GO:0016874">
    <property type="term" value="F:ligase activity"/>
    <property type="evidence" value="ECO:0007669"/>
    <property type="project" value="UniProtKB-KW"/>
</dbReference>
<organism evidence="2 3">
    <name type="scientific">Solibacillus palustris</name>
    <dbReference type="NCBI Taxonomy" id="2908203"/>
    <lineage>
        <taxon>Bacteria</taxon>
        <taxon>Bacillati</taxon>
        <taxon>Bacillota</taxon>
        <taxon>Bacilli</taxon>
        <taxon>Bacillales</taxon>
        <taxon>Caryophanaceae</taxon>
        <taxon>Solibacillus</taxon>
    </lineage>
</organism>
<accession>A0ABS9UHI3</accession>
<dbReference type="Proteomes" id="UP001316087">
    <property type="component" value="Unassembled WGS sequence"/>
</dbReference>
<reference evidence="2 3" key="1">
    <citation type="submission" date="2022-03" db="EMBL/GenBank/DDBJ databases">
        <authorList>
            <person name="Jo J.-H."/>
            <person name="Im W.-T."/>
        </authorList>
    </citation>
    <scope>NUCLEOTIDE SEQUENCE [LARGE SCALE GENOMIC DNA]</scope>
    <source>
        <strain evidence="2 3">MA9</strain>
    </source>
</reference>
<evidence type="ECO:0000313" key="2">
    <source>
        <dbReference type="EMBL" id="MCH7323792.1"/>
    </source>
</evidence>
<dbReference type="RefSeq" id="WP_241370954.1">
    <property type="nucleotide sequence ID" value="NZ_JAKZFC010000010.1"/>
</dbReference>
<feature type="transmembrane region" description="Helical" evidence="1">
    <location>
        <begin position="6"/>
        <end position="23"/>
    </location>
</feature>
<sequence>MSMVLLITIIQATVIILLVIFMAKFRIWKPKRTVYLVLVYIACGVVAFVYLAVASQNIEKVESMAFLEAQQAKNEEITERLEMRDFSVLNEEDVKFTVKFTPTTEDVYINREQELRYIHTYINWVDTADHEITASYYEMPTYLNRVDTTPYVKQPSITFSNNTIYIEDENTKVTMKSIDMSVTMLSNAVNEYRSSDLANRLIGNRILYLNVPKHFNIIDSSGWN</sequence>
<keyword evidence="2" id="KW-0436">Ligase</keyword>
<keyword evidence="1" id="KW-0812">Transmembrane</keyword>
<feature type="transmembrane region" description="Helical" evidence="1">
    <location>
        <begin position="35"/>
        <end position="53"/>
    </location>
</feature>
<name>A0ABS9UHI3_9BACL</name>
<gene>
    <name evidence="2" type="ORF">LZ480_18130</name>
</gene>
<keyword evidence="3" id="KW-1185">Reference proteome</keyword>